<keyword evidence="3" id="KW-1185">Reference proteome</keyword>
<accession>A0AAE9Y5Q7</accession>
<keyword evidence="1" id="KW-0472">Membrane</keyword>
<keyword evidence="1" id="KW-0812">Transmembrane</keyword>
<proteinExistence type="predicted"/>
<organism evidence="2 3">
    <name type="scientific">Iamia majanohamensis</name>
    <dbReference type="NCBI Taxonomy" id="467976"/>
    <lineage>
        <taxon>Bacteria</taxon>
        <taxon>Bacillati</taxon>
        <taxon>Actinomycetota</taxon>
        <taxon>Acidimicrobiia</taxon>
        <taxon>Acidimicrobiales</taxon>
        <taxon>Iamiaceae</taxon>
        <taxon>Iamia</taxon>
    </lineage>
</organism>
<sequence length="153" mass="16272">MGHEEPTAMERAAAGGAIGVVRSMTPRLVVAYALALALLGGCVGLARVAGSDEQASPRPDLATRAELVRADDDDVWFRGDPSTLEVEAPVLTPAAVVWLRELGAELDLPPDLADRMAATTAADGEQVERTDRVEVTWEHSRDEGFQALLVTDP</sequence>
<dbReference type="Proteomes" id="UP001216390">
    <property type="component" value="Chromosome"/>
</dbReference>
<evidence type="ECO:0000256" key="1">
    <source>
        <dbReference type="SAM" id="Phobius"/>
    </source>
</evidence>
<keyword evidence="1" id="KW-1133">Transmembrane helix</keyword>
<reference evidence="2" key="1">
    <citation type="submission" date="2023-01" db="EMBL/GenBank/DDBJ databases">
        <title>The diversity of Class Acidimicrobiia in South China Sea sediment environments and the proposal of Iamia marina sp. nov., a novel species of the genus Iamia.</title>
        <authorList>
            <person name="He Y."/>
            <person name="Tian X."/>
        </authorList>
    </citation>
    <scope>NUCLEOTIDE SEQUENCE</scope>
    <source>
        <strain evidence="2">DSM 19957</strain>
    </source>
</reference>
<protein>
    <submittedName>
        <fullName evidence="2">Uncharacterized protein</fullName>
    </submittedName>
</protein>
<dbReference type="RefSeq" id="WP_272736557.1">
    <property type="nucleotide sequence ID" value="NZ_CP116942.1"/>
</dbReference>
<evidence type="ECO:0000313" key="3">
    <source>
        <dbReference type="Proteomes" id="UP001216390"/>
    </source>
</evidence>
<dbReference type="AlphaFoldDB" id="A0AAE9Y5Q7"/>
<evidence type="ECO:0000313" key="2">
    <source>
        <dbReference type="EMBL" id="WCO67035.1"/>
    </source>
</evidence>
<gene>
    <name evidence="2" type="ORF">PO878_21320</name>
</gene>
<dbReference type="EMBL" id="CP116942">
    <property type="protein sequence ID" value="WCO67035.1"/>
    <property type="molecule type" value="Genomic_DNA"/>
</dbReference>
<dbReference type="KEGG" id="ima:PO878_21320"/>
<name>A0AAE9Y5Q7_9ACTN</name>
<feature type="transmembrane region" description="Helical" evidence="1">
    <location>
        <begin position="29"/>
        <end position="49"/>
    </location>
</feature>